<keyword evidence="6" id="KW-0862">Zinc</keyword>
<dbReference type="EMBL" id="SWLG01000003">
    <property type="protein sequence ID" value="TLS38460.1"/>
    <property type="molecule type" value="Genomic_DNA"/>
</dbReference>
<keyword evidence="7" id="KW-0482">Metalloprotease</keyword>
<dbReference type="PANTHER" id="PTHR11705:SF143">
    <property type="entry name" value="SLL0236 PROTEIN"/>
    <property type="match status" value="1"/>
</dbReference>
<keyword evidence="5" id="KW-0378">Hydrolase</keyword>
<evidence type="ECO:0000313" key="11">
    <source>
        <dbReference type="Proteomes" id="UP000308230"/>
    </source>
</evidence>
<dbReference type="RefSeq" id="WP_138123762.1">
    <property type="nucleotide sequence ID" value="NZ_SWLG01000003.1"/>
</dbReference>
<keyword evidence="4" id="KW-0479">Metal-binding</keyword>
<keyword evidence="11" id="KW-1185">Reference proteome</keyword>
<dbReference type="Pfam" id="PF00246">
    <property type="entry name" value="Peptidase_M14"/>
    <property type="match status" value="1"/>
</dbReference>
<name>A0A5R9F884_9BACL</name>
<proteinExistence type="inferred from homology"/>
<feature type="domain" description="Peptidase M14" evidence="9">
    <location>
        <begin position="47"/>
        <end position="359"/>
    </location>
</feature>
<dbReference type="SUPFAM" id="SSF53187">
    <property type="entry name" value="Zn-dependent exopeptidases"/>
    <property type="match status" value="1"/>
</dbReference>
<keyword evidence="3" id="KW-0645">Protease</keyword>
<evidence type="ECO:0000256" key="5">
    <source>
        <dbReference type="ARBA" id="ARBA00022801"/>
    </source>
</evidence>
<dbReference type="GO" id="GO:0005615">
    <property type="term" value="C:extracellular space"/>
    <property type="evidence" value="ECO:0007669"/>
    <property type="project" value="TreeGrafter"/>
</dbReference>
<evidence type="ECO:0000256" key="2">
    <source>
        <dbReference type="ARBA" id="ARBA00005988"/>
    </source>
</evidence>
<gene>
    <name evidence="10" type="ORF">FCL54_04795</name>
</gene>
<evidence type="ECO:0000256" key="7">
    <source>
        <dbReference type="ARBA" id="ARBA00023049"/>
    </source>
</evidence>
<sequence length="454" mass="50705">MKKLLRYVGPTTLAMSLAFTSTAMANPQSKPNGPWVEDEQNLSFSSFMTNEELYSALEKIERSSHGKMELEIAGYSNVFEPDNYWTEEEKGDPIYLAKFGDNDPDKKKILITTQIHGNELVSTEGAIDLMQKLAAGGKEVDEILEKVSIWFLPRINPEGAMNQYDGEWYPARYTHQTWAPEALGLPAETLAPWYYNSDGSERAQNNDGRVVYGVPGYDENRDYNPNLDFRVSDYSASEIADALNDQDVWKQDENGNWYEAHNGKNSSDYGGFYVTAESRIVTEVFKQFEPDVYIDVHHRGFNKLSEEDNRQVSIQVAADVAGDYTDPFSGKKYSVDKDVLKLGKQVNAVAHESLQRGFSSFGAIQKYPKVDLPGTALGAFALNDASIMLIEIKGQSQTLGQKQIGMLKSTVSVPIYEVAKKLADGSIHNVDPAIYDNIPEAAFRISDPTTRGDF</sequence>
<dbReference type="InterPro" id="IPR057246">
    <property type="entry name" value="CARBOXYPEPT_ZN_1"/>
</dbReference>
<dbReference type="OrthoDB" id="2433180at2"/>
<keyword evidence="8" id="KW-0732">Signal</keyword>
<dbReference type="InterPro" id="IPR000834">
    <property type="entry name" value="Peptidase_M14"/>
</dbReference>
<dbReference type="AlphaFoldDB" id="A0A5R9F884"/>
<dbReference type="Gene3D" id="3.40.630.10">
    <property type="entry name" value="Zn peptidases"/>
    <property type="match status" value="1"/>
</dbReference>
<dbReference type="GO" id="GO:0008270">
    <property type="term" value="F:zinc ion binding"/>
    <property type="evidence" value="ECO:0007669"/>
    <property type="project" value="InterPro"/>
</dbReference>
<evidence type="ECO:0000256" key="1">
    <source>
        <dbReference type="ARBA" id="ARBA00001947"/>
    </source>
</evidence>
<evidence type="ECO:0000256" key="8">
    <source>
        <dbReference type="SAM" id="SignalP"/>
    </source>
</evidence>
<comment type="caution">
    <text evidence="10">The sequence shown here is derived from an EMBL/GenBank/DDBJ whole genome shotgun (WGS) entry which is preliminary data.</text>
</comment>
<evidence type="ECO:0000256" key="6">
    <source>
        <dbReference type="ARBA" id="ARBA00022833"/>
    </source>
</evidence>
<organism evidence="10 11">
    <name type="scientific">Exobacillus caeni</name>
    <dbReference type="NCBI Taxonomy" id="2574798"/>
    <lineage>
        <taxon>Bacteria</taxon>
        <taxon>Bacillati</taxon>
        <taxon>Bacillota</taxon>
        <taxon>Bacilli</taxon>
        <taxon>Bacillales</taxon>
        <taxon>Guptibacillaceae</taxon>
        <taxon>Exobacillus</taxon>
    </lineage>
</organism>
<dbReference type="PROSITE" id="PS00132">
    <property type="entry name" value="CARBOXYPEPT_ZN_1"/>
    <property type="match status" value="1"/>
</dbReference>
<evidence type="ECO:0000256" key="3">
    <source>
        <dbReference type="ARBA" id="ARBA00022670"/>
    </source>
</evidence>
<reference evidence="10 11" key="1">
    <citation type="submission" date="2019-04" db="EMBL/GenBank/DDBJ databases">
        <title>Bacillus caeni sp. nov., a bacterium isolated from mangrove sediment.</title>
        <authorList>
            <person name="Huang H."/>
            <person name="Mo K."/>
            <person name="Hu Y."/>
        </authorList>
    </citation>
    <scope>NUCLEOTIDE SEQUENCE [LARGE SCALE GENOMIC DNA]</scope>
    <source>
        <strain evidence="10 11">HB172195</strain>
    </source>
</reference>
<accession>A0A5R9F884</accession>
<dbReference type="Proteomes" id="UP000308230">
    <property type="component" value="Unassembled WGS sequence"/>
</dbReference>
<comment type="cofactor">
    <cofactor evidence="1">
        <name>Zn(2+)</name>
        <dbReference type="ChEBI" id="CHEBI:29105"/>
    </cofactor>
</comment>
<dbReference type="GO" id="GO:0004181">
    <property type="term" value="F:metallocarboxypeptidase activity"/>
    <property type="evidence" value="ECO:0007669"/>
    <property type="project" value="InterPro"/>
</dbReference>
<dbReference type="PANTHER" id="PTHR11705">
    <property type="entry name" value="PROTEASE FAMILY M14 CARBOXYPEPTIDASE A,B"/>
    <property type="match status" value="1"/>
</dbReference>
<feature type="signal peptide" evidence="8">
    <location>
        <begin position="1"/>
        <end position="25"/>
    </location>
</feature>
<evidence type="ECO:0000259" key="9">
    <source>
        <dbReference type="SMART" id="SM00631"/>
    </source>
</evidence>
<feature type="chain" id="PRO_5024453262" description="Peptidase M14 domain-containing protein" evidence="8">
    <location>
        <begin position="26"/>
        <end position="454"/>
    </location>
</feature>
<dbReference type="SMART" id="SM00631">
    <property type="entry name" value="Zn_pept"/>
    <property type="match status" value="1"/>
</dbReference>
<comment type="similarity">
    <text evidence="2">Belongs to the peptidase M14 family.</text>
</comment>
<evidence type="ECO:0000313" key="10">
    <source>
        <dbReference type="EMBL" id="TLS38460.1"/>
    </source>
</evidence>
<evidence type="ECO:0000256" key="4">
    <source>
        <dbReference type="ARBA" id="ARBA00022723"/>
    </source>
</evidence>
<protein>
    <recommendedName>
        <fullName evidence="9">Peptidase M14 domain-containing protein</fullName>
    </recommendedName>
</protein>
<dbReference type="GO" id="GO:0006508">
    <property type="term" value="P:proteolysis"/>
    <property type="evidence" value="ECO:0007669"/>
    <property type="project" value="UniProtKB-KW"/>
</dbReference>